<comment type="similarity">
    <text evidence="3">Belongs to the cytochrome P450 family.</text>
</comment>
<evidence type="ECO:0000313" key="12">
    <source>
        <dbReference type="Proteomes" id="UP001050691"/>
    </source>
</evidence>
<dbReference type="EMBL" id="BPWL01000008">
    <property type="protein sequence ID" value="GJJ12828.1"/>
    <property type="molecule type" value="Genomic_DNA"/>
</dbReference>
<keyword evidence="7" id="KW-0408">Iron</keyword>
<name>A0AAV5AH59_9AGAM</name>
<dbReference type="GO" id="GO:0004497">
    <property type="term" value="F:monooxygenase activity"/>
    <property type="evidence" value="ECO:0007669"/>
    <property type="project" value="UniProtKB-KW"/>
</dbReference>
<dbReference type="GO" id="GO:0016705">
    <property type="term" value="F:oxidoreductase activity, acting on paired donors, with incorporation or reduction of molecular oxygen"/>
    <property type="evidence" value="ECO:0007669"/>
    <property type="project" value="InterPro"/>
</dbReference>
<dbReference type="GO" id="GO:0005506">
    <property type="term" value="F:iron ion binding"/>
    <property type="evidence" value="ECO:0007669"/>
    <property type="project" value="InterPro"/>
</dbReference>
<evidence type="ECO:0000256" key="8">
    <source>
        <dbReference type="ARBA" id="ARBA00023033"/>
    </source>
</evidence>
<keyword evidence="12" id="KW-1185">Reference proteome</keyword>
<dbReference type="InterPro" id="IPR036396">
    <property type="entry name" value="Cyt_P450_sf"/>
</dbReference>
<keyword evidence="10" id="KW-0732">Signal</keyword>
<feature type="signal peptide" evidence="10">
    <location>
        <begin position="1"/>
        <end position="15"/>
    </location>
</feature>
<keyword evidence="9" id="KW-0472">Membrane</keyword>
<evidence type="ECO:0000256" key="7">
    <source>
        <dbReference type="ARBA" id="ARBA00023004"/>
    </source>
</evidence>
<comment type="pathway">
    <text evidence="2">Secondary metabolite biosynthesis.</text>
</comment>
<dbReference type="PANTHER" id="PTHR24305">
    <property type="entry name" value="CYTOCHROME P450"/>
    <property type="match status" value="1"/>
</dbReference>
<dbReference type="InterPro" id="IPR001128">
    <property type="entry name" value="Cyt_P450"/>
</dbReference>
<evidence type="ECO:0000256" key="1">
    <source>
        <dbReference type="ARBA" id="ARBA00001971"/>
    </source>
</evidence>
<sequence>MTIPILLLLGTLAWGFRKLFIVPSNLAHIPRVSILSLLWSYISKEPESERIQRLFLPLANESGHPIILVWTFGLWIIHVLDFKASDQNSMSFFFPTIPIDRKTALRDRRWVRQLPPQDLIWRLVGRSNLAFTIGETWRKHSKAVTTAFQGPPPIESIVRSSKELFTVLGEGGTFKWNDLTLRVTLDILGDAILGHQFKAVLQPHSPFKYFPRRDVIAKVEDLRARFGQLIREKEKKKGADVISRMLECEDLTIDDVLDNVSVLFVAGHDTAAGALSSLVYYLAKYPTYQNQARDEAKKVIQNSDTLDQEMLTKMPFGLACIQETMRMNNSSNSTLPREADTPMILGEYHIPPKTMMCCVSTFQAFIILKIPGLIIQLITLLDLYLPAVMMINLLSLSHRLD</sequence>
<evidence type="ECO:0000256" key="10">
    <source>
        <dbReference type="SAM" id="SignalP"/>
    </source>
</evidence>
<dbReference type="SUPFAM" id="SSF48264">
    <property type="entry name" value="Cytochrome P450"/>
    <property type="match status" value="1"/>
</dbReference>
<evidence type="ECO:0000256" key="6">
    <source>
        <dbReference type="ARBA" id="ARBA00023002"/>
    </source>
</evidence>
<dbReference type="PANTHER" id="PTHR24305:SF166">
    <property type="entry name" value="CYTOCHROME P450 12A4, MITOCHONDRIAL-RELATED"/>
    <property type="match status" value="1"/>
</dbReference>
<evidence type="ECO:0000256" key="2">
    <source>
        <dbReference type="ARBA" id="ARBA00005179"/>
    </source>
</evidence>
<organism evidence="11 12">
    <name type="scientific">Clathrus columnatus</name>
    <dbReference type="NCBI Taxonomy" id="1419009"/>
    <lineage>
        <taxon>Eukaryota</taxon>
        <taxon>Fungi</taxon>
        <taxon>Dikarya</taxon>
        <taxon>Basidiomycota</taxon>
        <taxon>Agaricomycotina</taxon>
        <taxon>Agaricomycetes</taxon>
        <taxon>Phallomycetidae</taxon>
        <taxon>Phallales</taxon>
        <taxon>Clathraceae</taxon>
        <taxon>Clathrus</taxon>
    </lineage>
</organism>
<feature type="chain" id="PRO_5043450412" description="Cytochrome P450" evidence="10">
    <location>
        <begin position="16"/>
        <end position="401"/>
    </location>
</feature>
<proteinExistence type="inferred from homology"/>
<accession>A0AAV5AH59</accession>
<dbReference type="Pfam" id="PF00067">
    <property type="entry name" value="p450"/>
    <property type="match status" value="1"/>
</dbReference>
<protein>
    <recommendedName>
        <fullName evidence="13">Cytochrome P450</fullName>
    </recommendedName>
</protein>
<gene>
    <name evidence="11" type="ORF">Clacol_007073</name>
</gene>
<dbReference type="Gene3D" id="1.10.630.10">
    <property type="entry name" value="Cytochrome P450"/>
    <property type="match status" value="1"/>
</dbReference>
<evidence type="ECO:0008006" key="13">
    <source>
        <dbReference type="Google" id="ProtNLM"/>
    </source>
</evidence>
<dbReference type="AlphaFoldDB" id="A0AAV5AH59"/>
<comment type="cofactor">
    <cofactor evidence="1">
        <name>heme</name>
        <dbReference type="ChEBI" id="CHEBI:30413"/>
    </cofactor>
</comment>
<dbReference type="CDD" id="cd00302">
    <property type="entry name" value="cytochrome_P450"/>
    <property type="match status" value="1"/>
</dbReference>
<evidence type="ECO:0000256" key="3">
    <source>
        <dbReference type="ARBA" id="ARBA00010617"/>
    </source>
</evidence>
<keyword evidence="4" id="KW-0349">Heme</keyword>
<keyword evidence="8" id="KW-0503">Monooxygenase</keyword>
<dbReference type="Proteomes" id="UP001050691">
    <property type="component" value="Unassembled WGS sequence"/>
</dbReference>
<dbReference type="InterPro" id="IPR050121">
    <property type="entry name" value="Cytochrome_P450_monoxygenase"/>
</dbReference>
<keyword evidence="9" id="KW-0812">Transmembrane</keyword>
<reference evidence="11" key="1">
    <citation type="submission" date="2021-10" db="EMBL/GenBank/DDBJ databases">
        <title>De novo Genome Assembly of Clathrus columnatus (Basidiomycota, Fungi) Using Illumina and Nanopore Sequence Data.</title>
        <authorList>
            <person name="Ogiso-Tanaka E."/>
            <person name="Itagaki H."/>
            <person name="Hosoya T."/>
            <person name="Hosaka K."/>
        </authorList>
    </citation>
    <scope>NUCLEOTIDE SEQUENCE</scope>
    <source>
        <strain evidence="11">MO-923</strain>
    </source>
</reference>
<feature type="transmembrane region" description="Helical" evidence="9">
    <location>
        <begin position="362"/>
        <end position="385"/>
    </location>
</feature>
<evidence type="ECO:0000256" key="4">
    <source>
        <dbReference type="ARBA" id="ARBA00022617"/>
    </source>
</evidence>
<evidence type="ECO:0000256" key="9">
    <source>
        <dbReference type="SAM" id="Phobius"/>
    </source>
</evidence>
<keyword evidence="9" id="KW-1133">Transmembrane helix</keyword>
<keyword evidence="6" id="KW-0560">Oxidoreductase</keyword>
<dbReference type="GO" id="GO:0020037">
    <property type="term" value="F:heme binding"/>
    <property type="evidence" value="ECO:0007669"/>
    <property type="project" value="InterPro"/>
</dbReference>
<evidence type="ECO:0000313" key="11">
    <source>
        <dbReference type="EMBL" id="GJJ12828.1"/>
    </source>
</evidence>
<comment type="caution">
    <text evidence="11">The sequence shown here is derived from an EMBL/GenBank/DDBJ whole genome shotgun (WGS) entry which is preliminary data.</text>
</comment>
<keyword evidence="5" id="KW-0479">Metal-binding</keyword>
<evidence type="ECO:0000256" key="5">
    <source>
        <dbReference type="ARBA" id="ARBA00022723"/>
    </source>
</evidence>